<dbReference type="InterPro" id="IPR028322">
    <property type="entry name" value="PNRC-like_rgn"/>
</dbReference>
<evidence type="ECO:0000313" key="3">
    <source>
        <dbReference type="Proteomes" id="UP000053815"/>
    </source>
</evidence>
<protein>
    <submittedName>
        <fullName evidence="2">Uncharacterized protein</fullName>
    </submittedName>
</protein>
<feature type="region of interest" description="Disordered" evidence="1">
    <location>
        <begin position="1"/>
        <end position="174"/>
    </location>
</feature>
<keyword evidence="3" id="KW-1185">Reference proteome</keyword>
<organism evidence="2">
    <name type="scientific">Mucor ambiguus</name>
    <dbReference type="NCBI Taxonomy" id="91626"/>
    <lineage>
        <taxon>Eukaryota</taxon>
        <taxon>Fungi</taxon>
        <taxon>Fungi incertae sedis</taxon>
        <taxon>Mucoromycota</taxon>
        <taxon>Mucoromycotina</taxon>
        <taxon>Mucoromycetes</taxon>
        <taxon>Mucorales</taxon>
        <taxon>Mucorineae</taxon>
        <taxon>Mucoraceae</taxon>
        <taxon>Mucor</taxon>
    </lineage>
</organism>
<dbReference type="Pfam" id="PF15365">
    <property type="entry name" value="PNRC"/>
    <property type="match status" value="1"/>
</dbReference>
<feature type="compositionally biased region" description="Polar residues" evidence="1">
    <location>
        <begin position="1"/>
        <end position="15"/>
    </location>
</feature>
<proteinExistence type="predicted"/>
<dbReference type="GO" id="GO:0016071">
    <property type="term" value="P:mRNA metabolic process"/>
    <property type="evidence" value="ECO:0007669"/>
    <property type="project" value="UniProtKB-ARBA"/>
</dbReference>
<feature type="compositionally biased region" description="Basic residues" evidence="1">
    <location>
        <begin position="159"/>
        <end position="173"/>
    </location>
</feature>
<feature type="compositionally biased region" description="Low complexity" evidence="1">
    <location>
        <begin position="142"/>
        <end position="151"/>
    </location>
</feature>
<accession>A0A0C9MJC5</accession>
<reference evidence="2" key="1">
    <citation type="submission" date="2014-09" db="EMBL/GenBank/DDBJ databases">
        <title>Draft genome sequence of an oleaginous Mucoromycotina fungus Mucor ambiguus NBRC6742.</title>
        <authorList>
            <person name="Takeda I."/>
            <person name="Yamane N."/>
            <person name="Morita T."/>
            <person name="Tamano K."/>
            <person name="Machida M."/>
            <person name="Baker S."/>
            <person name="Koike H."/>
        </authorList>
    </citation>
    <scope>NUCLEOTIDE SEQUENCE</scope>
    <source>
        <strain evidence="2">NBRC 6742</strain>
    </source>
</reference>
<evidence type="ECO:0000256" key="1">
    <source>
        <dbReference type="SAM" id="MobiDB-lite"/>
    </source>
</evidence>
<feature type="compositionally biased region" description="Polar residues" evidence="1">
    <location>
        <begin position="40"/>
        <end position="50"/>
    </location>
</feature>
<dbReference type="Proteomes" id="UP000053815">
    <property type="component" value="Unassembled WGS sequence"/>
</dbReference>
<gene>
    <name evidence="2" type="ORF">MAM1_0436c10501</name>
</gene>
<sequence length="292" mass="31282">MSSRTSTTTNVTILKQKNGGIPSVMGHVSSLNSSAAASSKQPTLSKNTSTQVKVLKSKKKSQHNKQQQEPKQQQKSSKSASTANNNNAVKKACVSAPTTPQQRRPVLPAKARRVERRKEIVSMTEAIKVELDTPSSTESDDSSSSISHSSPGAGGGGKKAVKKNRGHTNKQQKKAIPTIISATTSTTIISVESTKKRSSSVIDVRKSHVYAGPTFNNAPAPSALPMPAFSPTLLSVDLITSTTTTFTAANGEDDLQRHSQDLMNLLSPKPHHCEFDSDLSEIQRGLRSMLKI</sequence>
<name>A0A0C9MJC5_9FUNG</name>
<feature type="compositionally biased region" description="Low complexity" evidence="1">
    <location>
        <begin position="29"/>
        <end position="39"/>
    </location>
</feature>
<dbReference type="AlphaFoldDB" id="A0A0C9MJC5"/>
<dbReference type="OrthoDB" id="2281273at2759"/>
<feature type="compositionally biased region" description="Low complexity" evidence="1">
    <location>
        <begin position="64"/>
        <end position="96"/>
    </location>
</feature>
<evidence type="ECO:0000313" key="2">
    <source>
        <dbReference type="EMBL" id="GAN10951.1"/>
    </source>
</evidence>
<dbReference type="EMBL" id="DF836725">
    <property type="protein sequence ID" value="GAN10951.1"/>
    <property type="molecule type" value="Genomic_DNA"/>
</dbReference>